<evidence type="ECO:0000313" key="3">
    <source>
        <dbReference type="Proteomes" id="UP001249076"/>
    </source>
</evidence>
<dbReference type="EMBL" id="JAVDTL010000005">
    <property type="protein sequence ID" value="MDR6768059.1"/>
    <property type="molecule type" value="Genomic_DNA"/>
</dbReference>
<proteinExistence type="predicted"/>
<reference evidence="1 3" key="1">
    <citation type="submission" date="2023-07" db="EMBL/GenBank/DDBJ databases">
        <title>Sorghum-associated microbial communities from plants grown in Nebraska, USA.</title>
        <authorList>
            <person name="Schachtman D."/>
        </authorList>
    </citation>
    <scope>NUCLEOTIDE SEQUENCE</scope>
    <source>
        <strain evidence="2 3">BE105</strain>
        <strain evidence="1">BE69</strain>
    </source>
</reference>
<dbReference type="RefSeq" id="WP_209817873.1">
    <property type="nucleotide sequence ID" value="NZ_JAVDTL010000005.1"/>
</dbReference>
<dbReference type="Proteomes" id="UP001249076">
    <property type="component" value="Unassembled WGS sequence"/>
</dbReference>
<keyword evidence="3" id="KW-1185">Reference proteome</keyword>
<evidence type="ECO:0000313" key="2">
    <source>
        <dbReference type="EMBL" id="MDR6837911.1"/>
    </source>
</evidence>
<evidence type="ECO:0000313" key="4">
    <source>
        <dbReference type="Proteomes" id="UP001253458"/>
    </source>
</evidence>
<accession>A0AAJ2F2S9</accession>
<comment type="caution">
    <text evidence="1">The sequence shown here is derived from an EMBL/GenBank/DDBJ whole genome shotgun (WGS) entry which is preliminary data.</text>
</comment>
<protein>
    <submittedName>
        <fullName evidence="1">Uncharacterized protein</fullName>
    </submittedName>
</protein>
<dbReference type="EMBL" id="JAVDTS010000003">
    <property type="protein sequence ID" value="MDR6837911.1"/>
    <property type="molecule type" value="Genomic_DNA"/>
</dbReference>
<organism evidence="1 4">
    <name type="scientific">Acidovorax delafieldii</name>
    <name type="common">Pseudomonas delafieldii</name>
    <dbReference type="NCBI Taxonomy" id="47920"/>
    <lineage>
        <taxon>Bacteria</taxon>
        <taxon>Pseudomonadati</taxon>
        <taxon>Pseudomonadota</taxon>
        <taxon>Betaproteobacteria</taxon>
        <taxon>Burkholderiales</taxon>
        <taxon>Comamonadaceae</taxon>
        <taxon>Acidovorax</taxon>
    </lineage>
</organism>
<sequence length="358" mass="36204">MTRQASATGAGRTWHPARPIFRWAPLGLAAALLAGCGGGDDNNGTPPPSAGAFSIGGAVSGLGAGKTVTLQNAGKDDLTVNANGNFVFATRLDNGIAYAVTVKTQPSGQRCTVTEGTGTATANVSTVQVRCENLAAATYTVGGSVSGLAGGTVVLQNNGRDDLSVASNGGFTFGTALAGGTAYAITVRTQPSGQSCTVRNGTGTVGSANVSTVDVSCATAAQGLPEGDWKQGQCSVVRPGVWGRVLWRIARQSDTRATAAQGVMTYATADCSGQGTIAGPLTDLGVFNFDRSGSTASATAFWSTWVTPSGITSRSVWTRKGAYLCVFGDSTPTVFPTAASAEAYADLIIANKACYTQN</sequence>
<dbReference type="AlphaFoldDB" id="A0AAJ2F2S9"/>
<name>A0AAJ2F2S9_ACIDE</name>
<evidence type="ECO:0000313" key="1">
    <source>
        <dbReference type="EMBL" id="MDR6768059.1"/>
    </source>
</evidence>
<dbReference type="Proteomes" id="UP001253458">
    <property type="component" value="Unassembled WGS sequence"/>
</dbReference>
<gene>
    <name evidence="1" type="ORF">J2W88_003361</name>
    <name evidence="2" type="ORF">J2W93_002749</name>
</gene>